<keyword evidence="2" id="KW-1185">Reference proteome</keyword>
<accession>A0A937CVN5</accession>
<dbReference type="RefSeq" id="WP_201675931.1">
    <property type="nucleotide sequence ID" value="NZ_JAEQNE010000005.1"/>
</dbReference>
<dbReference type="AlphaFoldDB" id="A0A937CVN5"/>
<dbReference type="Pfam" id="PF06386">
    <property type="entry name" value="GvpL_GvpF"/>
    <property type="match status" value="1"/>
</dbReference>
<gene>
    <name evidence="1" type="ORF">JJ685_19115</name>
</gene>
<dbReference type="InterPro" id="IPR009430">
    <property type="entry name" value="GvpL/GvpF"/>
</dbReference>
<reference evidence="1 2" key="1">
    <citation type="journal article" date="2017" name="Int. J. Syst. Evol. Microbiol.">
        <title>Ramlibacter monticola sp. nov., isolated from forest soil.</title>
        <authorList>
            <person name="Chaudhary D.K."/>
            <person name="Kim J."/>
        </authorList>
    </citation>
    <scope>NUCLEOTIDE SEQUENCE [LARGE SCALE GENOMIC DNA]</scope>
    <source>
        <strain evidence="1 2">KACC 19175</strain>
    </source>
</reference>
<evidence type="ECO:0000313" key="2">
    <source>
        <dbReference type="Proteomes" id="UP000599109"/>
    </source>
</evidence>
<dbReference type="GO" id="GO:0031412">
    <property type="term" value="P:gas vesicle organization"/>
    <property type="evidence" value="ECO:0007669"/>
    <property type="project" value="InterPro"/>
</dbReference>
<evidence type="ECO:0000313" key="1">
    <source>
        <dbReference type="EMBL" id="MBL0393257.1"/>
    </source>
</evidence>
<comment type="caution">
    <text evidence="1">The sequence shown here is derived from an EMBL/GenBank/DDBJ whole genome shotgun (WGS) entry which is preliminary data.</text>
</comment>
<dbReference type="EMBL" id="JAEQNE010000005">
    <property type="protein sequence ID" value="MBL0393257.1"/>
    <property type="molecule type" value="Genomic_DNA"/>
</dbReference>
<organism evidence="1 2">
    <name type="scientific">Ramlibacter monticola</name>
    <dbReference type="NCBI Taxonomy" id="1926872"/>
    <lineage>
        <taxon>Bacteria</taxon>
        <taxon>Pseudomonadati</taxon>
        <taxon>Pseudomonadota</taxon>
        <taxon>Betaproteobacteria</taxon>
        <taxon>Burkholderiales</taxon>
        <taxon>Comamonadaceae</taxon>
        <taxon>Ramlibacter</taxon>
    </lineage>
</organism>
<dbReference type="Proteomes" id="UP000599109">
    <property type="component" value="Unassembled WGS sequence"/>
</dbReference>
<proteinExistence type="predicted"/>
<protein>
    <submittedName>
        <fullName evidence="1">GvpL/GvpF family gas vesicle protein</fullName>
    </submittedName>
</protein>
<name>A0A937CVN5_9BURK</name>
<sequence>MTARALLVYAVCRRPPGRFALAGIAGERLGVVEAGRLAAITGELARPPKASLSALRRYDRVLRELAGRLPAVLPARFGTCMASVEELAFVLRSREASLRAALRDVRGRVQMTLRGVAPLEAGAAQAEARAPAGGPGAAHLRALALAAARERATPALAPVRAAVARWVRAERVERSGDLASVYHLIPRGAVPAYVRAAQRAAQAGGVGMVLTGPFPAYAFGSW</sequence>
<dbReference type="GO" id="GO:0031411">
    <property type="term" value="C:gas vesicle"/>
    <property type="evidence" value="ECO:0007669"/>
    <property type="project" value="InterPro"/>
</dbReference>